<organism evidence="9 10">
    <name type="scientific">Methylobacterium iners</name>
    <dbReference type="NCBI Taxonomy" id="418707"/>
    <lineage>
        <taxon>Bacteria</taxon>
        <taxon>Pseudomonadati</taxon>
        <taxon>Pseudomonadota</taxon>
        <taxon>Alphaproteobacteria</taxon>
        <taxon>Hyphomicrobiales</taxon>
        <taxon>Methylobacteriaceae</taxon>
        <taxon>Methylobacterium</taxon>
    </lineage>
</organism>
<keyword evidence="3 6" id="KW-0479">Metal-binding</keyword>
<dbReference type="NCBIfam" id="NF001913">
    <property type="entry name" value="PRK00696.1"/>
    <property type="match status" value="1"/>
</dbReference>
<feature type="binding site" evidence="6">
    <location>
        <begin position="331"/>
        <end position="333"/>
    </location>
    <ligand>
        <name>substrate</name>
        <note>ligand shared with subunit alpha</note>
    </ligand>
</feature>
<dbReference type="GO" id="GO:0016874">
    <property type="term" value="F:ligase activity"/>
    <property type="evidence" value="ECO:0007669"/>
    <property type="project" value="UniProtKB-KW"/>
</dbReference>
<keyword evidence="1 6" id="KW-0816">Tricarboxylic acid cycle</keyword>
<comment type="function">
    <text evidence="6">Succinyl-CoA synthetase functions in the citric acid cycle (TCA), coupling the hydrolysis of succinyl-CoA to the synthesis of either ATP or GTP and thus represents the only step of substrate-level phosphorylation in the TCA. The beta subunit provides nucleotide specificity of the enzyme and binds the substrate succinate, while the binding sites for coenzyme A and phosphate are found in the alpha subunit.</text>
</comment>
<reference evidence="9" key="1">
    <citation type="journal article" date="2021" name="Front. Microbiol.">
        <title>Comprehensive Comparative Genomics and Phenotyping of Methylobacterium Species.</title>
        <authorList>
            <person name="Alessa O."/>
            <person name="Ogura Y."/>
            <person name="Fujitani Y."/>
            <person name="Takami H."/>
            <person name="Hayashi T."/>
            <person name="Sahin N."/>
            <person name="Tani A."/>
        </authorList>
    </citation>
    <scope>NUCLEOTIDE SEQUENCE</scope>
    <source>
        <strain evidence="9">DSM 19015</strain>
    </source>
</reference>
<evidence type="ECO:0000256" key="1">
    <source>
        <dbReference type="ARBA" id="ARBA00022532"/>
    </source>
</evidence>
<dbReference type="PROSITE" id="PS01217">
    <property type="entry name" value="SUCCINYL_COA_LIG_3"/>
    <property type="match status" value="1"/>
</dbReference>
<dbReference type="InterPro" id="IPR016102">
    <property type="entry name" value="Succinyl-CoA_synth-like"/>
</dbReference>
<gene>
    <name evidence="9" type="primary">sucC_2</name>
    <name evidence="6" type="synonym">sucC</name>
    <name evidence="9" type="ORF">OCOJLMKI_2966</name>
</gene>
<sequence>MNIHEYQAKAVLKEFGLPVSRGVPIFKPEEAEAAAKELGGPVWVVKSQIHAGGRGKGTFKGAPEGAKGGVRVTKSIDEVKQFAGEMLGQTLVTIQTGAAGKQVNRLYIEEGAQIAEEFYLSMLVDRETGQIAFVVSTEGGMDIEQVAHDTPEKIITFSVDPATGVMPHHGRAVAKALGLTGPQAKEAEALTAKLYQAFTAKDMSMLEINPLVLTGDGHLKCLDAKISFDSNALYRHPDIVALRDETEEDEKEIEASKFDLAYIALDGTIGCMVNGAGLAMATLDIIKLYGEEPANFLDVGGGASEEKVTAAFKIITADPQVKGILVNIFGGIMKCDVIARGVIAAVKAVGLQVPLVVRLEGTNVEQGKEIIRNSGLNVIPADDLDDAAQKIVAAVKKG</sequence>
<feature type="binding site" evidence="6">
    <location>
        <position position="112"/>
    </location>
    <ligand>
        <name>ATP</name>
        <dbReference type="ChEBI" id="CHEBI:30616"/>
    </ligand>
</feature>
<feature type="binding site" evidence="6">
    <location>
        <position position="109"/>
    </location>
    <ligand>
        <name>ATP</name>
        <dbReference type="ChEBI" id="CHEBI:30616"/>
    </ligand>
</feature>
<keyword evidence="4 6" id="KW-0547">Nucleotide-binding</keyword>
<comment type="cofactor">
    <cofactor evidence="6">
        <name>Mg(2+)</name>
        <dbReference type="ChEBI" id="CHEBI:18420"/>
    </cofactor>
    <text evidence="6">Binds 1 Mg(2+) ion per subunit.</text>
</comment>
<dbReference type="EC" id="6.2.1.5" evidence="6"/>
<feature type="domain" description="ATP-grasp" evidence="8">
    <location>
        <begin position="9"/>
        <end position="241"/>
    </location>
</feature>
<evidence type="ECO:0000313" key="9">
    <source>
        <dbReference type="EMBL" id="GJD95752.1"/>
    </source>
</evidence>
<dbReference type="InterPro" id="IPR005811">
    <property type="entry name" value="SUCC_ACL_C"/>
</dbReference>
<feature type="binding site" evidence="6">
    <location>
        <position position="46"/>
    </location>
    <ligand>
        <name>ATP</name>
        <dbReference type="ChEBI" id="CHEBI:30616"/>
    </ligand>
</feature>
<comment type="similarity">
    <text evidence="6">Belongs to the succinate/malate CoA ligase beta subunit family.</text>
</comment>
<dbReference type="HAMAP" id="MF_00558">
    <property type="entry name" value="Succ_CoA_beta"/>
    <property type="match status" value="1"/>
</dbReference>
<dbReference type="PIRSF" id="PIRSF001554">
    <property type="entry name" value="SucCS_beta"/>
    <property type="match status" value="1"/>
</dbReference>
<proteinExistence type="inferred from homology"/>
<comment type="pathway">
    <text evidence="6">Carbohydrate metabolism; tricarboxylic acid cycle; succinate from succinyl-CoA (ligase route): step 1/1.</text>
</comment>
<keyword evidence="10" id="KW-1185">Reference proteome</keyword>
<dbReference type="InterPro" id="IPR005809">
    <property type="entry name" value="Succ_CoA_ligase-like_bsu"/>
</dbReference>
<dbReference type="Pfam" id="PF08442">
    <property type="entry name" value="ATP-grasp_2"/>
    <property type="match status" value="1"/>
</dbReference>
<dbReference type="NCBIfam" id="TIGR01016">
    <property type="entry name" value="sucCoAbeta"/>
    <property type="match status" value="1"/>
</dbReference>
<dbReference type="InterPro" id="IPR011761">
    <property type="entry name" value="ATP-grasp"/>
</dbReference>
<feature type="binding site" evidence="6">
    <location>
        <begin position="53"/>
        <end position="55"/>
    </location>
    <ligand>
        <name>ATP</name>
        <dbReference type="ChEBI" id="CHEBI:30616"/>
    </ligand>
</feature>
<dbReference type="SUPFAM" id="SSF56059">
    <property type="entry name" value="Glutathione synthetase ATP-binding domain-like"/>
    <property type="match status" value="1"/>
</dbReference>
<comment type="subunit">
    <text evidence="6">Heterotetramer of two alpha and two beta subunits.</text>
</comment>
<evidence type="ECO:0000256" key="4">
    <source>
        <dbReference type="ARBA" id="ARBA00022741"/>
    </source>
</evidence>
<feature type="binding site" evidence="6">
    <location>
        <position position="117"/>
    </location>
    <ligand>
        <name>ATP</name>
        <dbReference type="ChEBI" id="CHEBI:30616"/>
    </ligand>
</feature>
<dbReference type="EMBL" id="BPQP01000045">
    <property type="protein sequence ID" value="GJD95752.1"/>
    <property type="molecule type" value="Genomic_DNA"/>
</dbReference>
<keyword evidence="5 6" id="KW-0460">Magnesium</keyword>
<comment type="caution">
    <text evidence="9">The sequence shown here is derived from an EMBL/GenBank/DDBJ whole genome shotgun (WGS) entry which is preliminary data.</text>
</comment>
<dbReference type="InterPro" id="IPR013815">
    <property type="entry name" value="ATP_grasp_subdomain_1"/>
</dbReference>
<dbReference type="RefSeq" id="WP_238244887.1">
    <property type="nucleotide sequence ID" value="NZ_BPQP01000045.1"/>
</dbReference>
<reference evidence="9" key="2">
    <citation type="submission" date="2021-08" db="EMBL/GenBank/DDBJ databases">
        <authorList>
            <person name="Tani A."/>
            <person name="Ola A."/>
            <person name="Ogura Y."/>
            <person name="Katsura K."/>
            <person name="Hayashi T."/>
        </authorList>
    </citation>
    <scope>NUCLEOTIDE SEQUENCE</scope>
    <source>
        <strain evidence="9">DSM 19015</strain>
    </source>
</reference>
<dbReference type="PANTHER" id="PTHR11815:SF10">
    <property type="entry name" value="SUCCINATE--COA LIGASE [GDP-FORMING] SUBUNIT BETA, MITOCHONDRIAL"/>
    <property type="match status" value="1"/>
</dbReference>
<keyword evidence="6 7" id="KW-0067">ATP-binding</keyword>
<dbReference type="InterPro" id="IPR013650">
    <property type="entry name" value="ATP-grasp_succ-CoA_synth-type"/>
</dbReference>
<name>A0ABQ4RZZ0_9HYPH</name>
<feature type="binding site" evidence="6">
    <location>
        <position position="223"/>
    </location>
    <ligand>
        <name>Mg(2+)</name>
        <dbReference type="ChEBI" id="CHEBI:18420"/>
    </ligand>
</feature>
<evidence type="ECO:0000313" key="10">
    <source>
        <dbReference type="Proteomes" id="UP001055125"/>
    </source>
</evidence>
<protein>
    <recommendedName>
        <fullName evidence="6">Succinate--CoA ligase [ADP-forming] subunit beta</fullName>
        <ecNumber evidence="6">6.2.1.5</ecNumber>
    </recommendedName>
    <alternativeName>
        <fullName evidence="6">Succinyl-CoA synthetase subunit beta</fullName>
        <shortName evidence="6">SCS-beta</shortName>
    </alternativeName>
</protein>
<evidence type="ECO:0000256" key="2">
    <source>
        <dbReference type="ARBA" id="ARBA00022598"/>
    </source>
</evidence>
<feature type="binding site" evidence="6">
    <location>
        <position position="209"/>
    </location>
    <ligand>
        <name>Mg(2+)</name>
        <dbReference type="ChEBI" id="CHEBI:18420"/>
    </ligand>
</feature>
<evidence type="ECO:0000259" key="8">
    <source>
        <dbReference type="PROSITE" id="PS50975"/>
    </source>
</evidence>
<evidence type="ECO:0000256" key="3">
    <source>
        <dbReference type="ARBA" id="ARBA00022723"/>
    </source>
</evidence>
<comment type="catalytic activity">
    <reaction evidence="6">
        <text>succinate + ATP + CoA = succinyl-CoA + ADP + phosphate</text>
        <dbReference type="Rhea" id="RHEA:17661"/>
        <dbReference type="ChEBI" id="CHEBI:30031"/>
        <dbReference type="ChEBI" id="CHEBI:30616"/>
        <dbReference type="ChEBI" id="CHEBI:43474"/>
        <dbReference type="ChEBI" id="CHEBI:57287"/>
        <dbReference type="ChEBI" id="CHEBI:57292"/>
        <dbReference type="ChEBI" id="CHEBI:456216"/>
        <dbReference type="EC" id="6.2.1.5"/>
    </reaction>
</comment>
<dbReference type="Gene3D" id="3.30.1490.20">
    <property type="entry name" value="ATP-grasp fold, A domain"/>
    <property type="match status" value="1"/>
</dbReference>
<dbReference type="PROSITE" id="PS50975">
    <property type="entry name" value="ATP_GRASP"/>
    <property type="match status" value="1"/>
</dbReference>
<feature type="binding site" evidence="6">
    <location>
        <position position="274"/>
    </location>
    <ligand>
        <name>substrate</name>
        <note>ligand shared with subunit alpha</note>
    </ligand>
</feature>
<dbReference type="PANTHER" id="PTHR11815">
    <property type="entry name" value="SUCCINYL-COA SYNTHETASE BETA CHAIN"/>
    <property type="match status" value="1"/>
</dbReference>
<dbReference type="Gene3D" id="3.30.470.20">
    <property type="entry name" value="ATP-grasp fold, B domain"/>
    <property type="match status" value="1"/>
</dbReference>
<comment type="catalytic activity">
    <reaction evidence="6">
        <text>GTP + succinate + CoA = succinyl-CoA + GDP + phosphate</text>
        <dbReference type="Rhea" id="RHEA:22120"/>
        <dbReference type="ChEBI" id="CHEBI:30031"/>
        <dbReference type="ChEBI" id="CHEBI:37565"/>
        <dbReference type="ChEBI" id="CHEBI:43474"/>
        <dbReference type="ChEBI" id="CHEBI:57287"/>
        <dbReference type="ChEBI" id="CHEBI:57292"/>
        <dbReference type="ChEBI" id="CHEBI:58189"/>
    </reaction>
</comment>
<accession>A0ABQ4RZZ0</accession>
<evidence type="ECO:0000256" key="6">
    <source>
        <dbReference type="HAMAP-Rule" id="MF_00558"/>
    </source>
</evidence>
<dbReference type="Gene3D" id="3.40.50.261">
    <property type="entry name" value="Succinyl-CoA synthetase domains"/>
    <property type="match status" value="1"/>
</dbReference>
<keyword evidence="2 6" id="KW-0436">Ligase</keyword>
<dbReference type="InterPro" id="IPR017866">
    <property type="entry name" value="Succ-CoA_synthase_bsu_CS"/>
</dbReference>
<dbReference type="SUPFAM" id="SSF52210">
    <property type="entry name" value="Succinyl-CoA synthetase domains"/>
    <property type="match status" value="1"/>
</dbReference>
<evidence type="ECO:0000256" key="5">
    <source>
        <dbReference type="ARBA" id="ARBA00022842"/>
    </source>
</evidence>
<dbReference type="Pfam" id="PF00549">
    <property type="entry name" value="Ligase_CoA"/>
    <property type="match status" value="1"/>
</dbReference>
<evidence type="ECO:0000256" key="7">
    <source>
        <dbReference type="PROSITE-ProRule" id="PRU00409"/>
    </source>
</evidence>
<dbReference type="Proteomes" id="UP001055125">
    <property type="component" value="Unassembled WGS sequence"/>
</dbReference>